<dbReference type="GO" id="GO:0016597">
    <property type="term" value="F:amino acid binding"/>
    <property type="evidence" value="ECO:0007669"/>
    <property type="project" value="InterPro"/>
</dbReference>
<sequence length="87" mass="10063">MNKKDLLTLKDWSGEDLIDIIDKAIAIKESPEKYVNLLERQTLAMLFQKTSTRTRVSFEVAMTQLGGHAIYLDWRTTNFTLAEIKDE</sequence>
<name>X1HVD5_9ZZZZ</name>
<dbReference type="GO" id="GO:0042450">
    <property type="term" value="P:L-arginine biosynthetic process via ornithine"/>
    <property type="evidence" value="ECO:0007669"/>
    <property type="project" value="TreeGrafter"/>
</dbReference>
<reference evidence="3" key="1">
    <citation type="journal article" date="2014" name="Front. Microbiol.">
        <title>High frequency of phylogenetically diverse reductive dehalogenase-homologous genes in deep subseafloor sedimentary metagenomes.</title>
        <authorList>
            <person name="Kawai M."/>
            <person name="Futagami T."/>
            <person name="Toyoda A."/>
            <person name="Takaki Y."/>
            <person name="Nishi S."/>
            <person name="Hori S."/>
            <person name="Arai W."/>
            <person name="Tsubouchi T."/>
            <person name="Morono Y."/>
            <person name="Uchiyama I."/>
            <person name="Ito T."/>
            <person name="Fujiyama A."/>
            <person name="Inagaki F."/>
            <person name="Takami H."/>
        </authorList>
    </citation>
    <scope>NUCLEOTIDE SEQUENCE</scope>
    <source>
        <strain evidence="3">Expedition CK06-06</strain>
    </source>
</reference>
<comment type="caution">
    <text evidence="3">The sequence shown here is derived from an EMBL/GenBank/DDBJ whole genome shotgun (WGS) entry which is preliminary data.</text>
</comment>
<protein>
    <recommendedName>
        <fullName evidence="2">Aspartate/ornithine carbamoyltransferase carbamoyl-P binding domain-containing protein</fullName>
    </recommendedName>
</protein>
<organism evidence="3">
    <name type="scientific">marine sediment metagenome</name>
    <dbReference type="NCBI Taxonomy" id="412755"/>
    <lineage>
        <taxon>unclassified sequences</taxon>
        <taxon>metagenomes</taxon>
        <taxon>ecological metagenomes</taxon>
    </lineage>
</organism>
<dbReference type="GO" id="GO:0019240">
    <property type="term" value="P:citrulline biosynthetic process"/>
    <property type="evidence" value="ECO:0007669"/>
    <property type="project" value="TreeGrafter"/>
</dbReference>
<dbReference type="SUPFAM" id="SSF53671">
    <property type="entry name" value="Aspartate/ornithine carbamoyltransferase"/>
    <property type="match status" value="1"/>
</dbReference>
<dbReference type="PANTHER" id="PTHR45753:SF3">
    <property type="entry name" value="ORNITHINE TRANSCARBAMYLASE, MITOCHONDRIAL"/>
    <property type="match status" value="1"/>
</dbReference>
<evidence type="ECO:0000313" key="3">
    <source>
        <dbReference type="EMBL" id="GAH49263.1"/>
    </source>
</evidence>
<dbReference type="PANTHER" id="PTHR45753">
    <property type="entry name" value="ORNITHINE CARBAMOYLTRANSFERASE, MITOCHONDRIAL"/>
    <property type="match status" value="1"/>
</dbReference>
<evidence type="ECO:0000259" key="2">
    <source>
        <dbReference type="Pfam" id="PF02729"/>
    </source>
</evidence>
<dbReference type="EMBL" id="BARU01021773">
    <property type="protein sequence ID" value="GAH49263.1"/>
    <property type="molecule type" value="Genomic_DNA"/>
</dbReference>
<dbReference type="AlphaFoldDB" id="X1HVD5"/>
<evidence type="ECO:0000256" key="1">
    <source>
        <dbReference type="ARBA" id="ARBA00022679"/>
    </source>
</evidence>
<gene>
    <name evidence="3" type="ORF">S03H2_35573</name>
</gene>
<dbReference type="GO" id="GO:0004585">
    <property type="term" value="F:ornithine carbamoyltransferase activity"/>
    <property type="evidence" value="ECO:0007669"/>
    <property type="project" value="TreeGrafter"/>
</dbReference>
<keyword evidence="1" id="KW-0808">Transferase</keyword>
<feature type="non-terminal residue" evidence="3">
    <location>
        <position position="87"/>
    </location>
</feature>
<dbReference type="InterPro" id="IPR006132">
    <property type="entry name" value="Asp/Orn_carbamoyltranf_P-bd"/>
</dbReference>
<dbReference type="InterPro" id="IPR006130">
    <property type="entry name" value="Asp/Orn_carbamoylTrfase"/>
</dbReference>
<dbReference type="InterPro" id="IPR036901">
    <property type="entry name" value="Asp/Orn_carbamoylTrfase_sf"/>
</dbReference>
<dbReference type="Gene3D" id="3.40.50.1370">
    <property type="entry name" value="Aspartate/ornithine carbamoyltransferase"/>
    <property type="match status" value="1"/>
</dbReference>
<proteinExistence type="predicted"/>
<feature type="domain" description="Aspartate/ornithine carbamoyltransferase carbamoyl-P binding" evidence="2">
    <location>
        <begin position="4"/>
        <end position="77"/>
    </location>
</feature>
<dbReference type="PROSITE" id="PS00097">
    <property type="entry name" value="CARBAMOYLTRANSFERASE"/>
    <property type="match status" value="1"/>
</dbReference>
<accession>X1HVD5</accession>
<dbReference type="Pfam" id="PF02729">
    <property type="entry name" value="OTCace_N"/>
    <property type="match status" value="1"/>
</dbReference>